<evidence type="ECO:0000313" key="2">
    <source>
        <dbReference type="Proteomes" id="UP000559653"/>
    </source>
</evidence>
<proteinExistence type="predicted"/>
<gene>
    <name evidence="1" type="ORF">H2B03_02740</name>
</gene>
<evidence type="ECO:0000313" key="1">
    <source>
        <dbReference type="EMBL" id="MBA4452078.1"/>
    </source>
</evidence>
<name>A0AC60VXS7_9ARCH</name>
<accession>A0AC60VXS7</accession>
<sequence>MSILVKKTAFEPDKLALTKKDILDFCDRVIEKWSKNPPKNPNYILAMNAVKTSVLWTDDESLKAIWGEILSWTFDLLYENALAQGKDDKAEWSNVMKKIKNKK</sequence>
<dbReference type="Proteomes" id="UP000559653">
    <property type="component" value="Unassembled WGS sequence"/>
</dbReference>
<reference evidence="1 2" key="1">
    <citation type="journal article" date="2020" name="Appl. Environ. Microbiol.">
        <title>Genomic Characteristics of a Novel Species of Ammonia-Oxidizing Archaea from the Jiulong River Estuary.</title>
        <authorList>
            <person name="Zou D."/>
            <person name="Wan R."/>
            <person name="Han L."/>
            <person name="Xu M.N."/>
            <person name="Liu Y."/>
            <person name="Liu H."/>
            <person name="Kao S.J."/>
            <person name="Li M."/>
        </authorList>
    </citation>
    <scope>NUCLEOTIDE SEQUENCE [LARGE SCALE GENOMIC DNA]</scope>
    <source>
        <strain evidence="1">W1bin1</strain>
    </source>
</reference>
<organism evidence="1 2">
    <name type="scientific">Candidatus Nitrosomaritimum aestuariumsis</name>
    <dbReference type="NCBI Taxonomy" id="3342354"/>
    <lineage>
        <taxon>Archaea</taxon>
        <taxon>Nitrososphaerota</taxon>
        <taxon>Nitrososphaeria</taxon>
        <taxon>Nitrosopumilales</taxon>
        <taxon>Nitrosopumilaceae</taxon>
        <taxon>Candidatus Nitrosomaritimum</taxon>
    </lineage>
</organism>
<comment type="caution">
    <text evidence="1">The sequence shown here is derived from an EMBL/GenBank/DDBJ whole genome shotgun (WGS) entry which is preliminary data.</text>
</comment>
<protein>
    <submittedName>
        <fullName evidence="1">Uncharacterized protein</fullName>
    </submittedName>
</protein>
<dbReference type="EMBL" id="JACEMZ010000009">
    <property type="protein sequence ID" value="MBA4452078.1"/>
    <property type="molecule type" value="Genomic_DNA"/>
</dbReference>